<keyword evidence="2" id="KW-1185">Reference proteome</keyword>
<evidence type="ECO:0000313" key="2">
    <source>
        <dbReference type="Proteomes" id="UP000622547"/>
    </source>
</evidence>
<dbReference type="AlphaFoldDB" id="A0A8J3U2A0"/>
<accession>A0A8J3U2A0</accession>
<reference evidence="1 2" key="1">
    <citation type="submission" date="2021-01" db="EMBL/GenBank/DDBJ databases">
        <title>Whole genome shotgun sequence of Planotetraspora phitsanulokensis NBRC 104273.</title>
        <authorList>
            <person name="Komaki H."/>
            <person name="Tamura T."/>
        </authorList>
    </citation>
    <scope>NUCLEOTIDE SEQUENCE [LARGE SCALE GENOMIC DNA]</scope>
    <source>
        <strain evidence="1 2">NBRC 104273</strain>
    </source>
</reference>
<sequence length="74" mass="7973">MCAADRPLVRRGQGGRITVACRLGYLVWSIEPASWAGSWYRATLTACTGTCDGALTIPTTTRHVLLGSSDPSYR</sequence>
<proteinExistence type="predicted"/>
<dbReference type="Proteomes" id="UP000622547">
    <property type="component" value="Unassembled WGS sequence"/>
</dbReference>
<evidence type="ECO:0000313" key="1">
    <source>
        <dbReference type="EMBL" id="GII35652.1"/>
    </source>
</evidence>
<name>A0A8J3U2A0_9ACTN</name>
<dbReference type="EMBL" id="BOOP01000003">
    <property type="protein sequence ID" value="GII35652.1"/>
    <property type="molecule type" value="Genomic_DNA"/>
</dbReference>
<gene>
    <name evidence="1" type="ORF">Pph01_06550</name>
</gene>
<protein>
    <submittedName>
        <fullName evidence="1">Uncharacterized protein</fullName>
    </submittedName>
</protein>
<organism evidence="1 2">
    <name type="scientific">Planotetraspora phitsanulokensis</name>
    <dbReference type="NCBI Taxonomy" id="575192"/>
    <lineage>
        <taxon>Bacteria</taxon>
        <taxon>Bacillati</taxon>
        <taxon>Actinomycetota</taxon>
        <taxon>Actinomycetes</taxon>
        <taxon>Streptosporangiales</taxon>
        <taxon>Streptosporangiaceae</taxon>
        <taxon>Planotetraspora</taxon>
    </lineage>
</organism>
<comment type="caution">
    <text evidence="1">The sequence shown here is derived from an EMBL/GenBank/DDBJ whole genome shotgun (WGS) entry which is preliminary data.</text>
</comment>